<accession>A0A9W7I3F1</accession>
<dbReference type="AlphaFoldDB" id="A0A9W7I3F1"/>
<proteinExistence type="predicted"/>
<organism evidence="2 3">
    <name type="scientific">Hibiscus trionum</name>
    <name type="common">Flower of an hour</name>
    <dbReference type="NCBI Taxonomy" id="183268"/>
    <lineage>
        <taxon>Eukaryota</taxon>
        <taxon>Viridiplantae</taxon>
        <taxon>Streptophyta</taxon>
        <taxon>Embryophyta</taxon>
        <taxon>Tracheophyta</taxon>
        <taxon>Spermatophyta</taxon>
        <taxon>Magnoliopsida</taxon>
        <taxon>eudicotyledons</taxon>
        <taxon>Gunneridae</taxon>
        <taxon>Pentapetalae</taxon>
        <taxon>rosids</taxon>
        <taxon>malvids</taxon>
        <taxon>Malvales</taxon>
        <taxon>Malvaceae</taxon>
        <taxon>Malvoideae</taxon>
        <taxon>Hibiscus</taxon>
    </lineage>
</organism>
<feature type="transmembrane region" description="Helical" evidence="1">
    <location>
        <begin position="6"/>
        <end position="27"/>
    </location>
</feature>
<gene>
    <name evidence="2" type="ORF">HRI_002496600</name>
</gene>
<sequence length="67" mass="7679">MQIGQIFKEIFTISIVDCAGFLIYSRFELIDLEHRSRGFSIYSAVLVHVCSFCIILSVFSSPAWRNC</sequence>
<evidence type="ECO:0000313" key="2">
    <source>
        <dbReference type="EMBL" id="GMI88273.1"/>
    </source>
</evidence>
<reference evidence="2" key="1">
    <citation type="submission" date="2023-05" db="EMBL/GenBank/DDBJ databases">
        <title>Genome and transcriptome analyses reveal genes involved in the formation of fine ridges on petal epidermal cells in Hibiscus trionum.</title>
        <authorList>
            <person name="Koshimizu S."/>
            <person name="Masuda S."/>
            <person name="Ishii T."/>
            <person name="Shirasu K."/>
            <person name="Hoshino A."/>
            <person name="Arita M."/>
        </authorList>
    </citation>
    <scope>NUCLEOTIDE SEQUENCE</scope>
    <source>
        <strain evidence="2">Hamamatsu line</strain>
    </source>
</reference>
<evidence type="ECO:0000256" key="1">
    <source>
        <dbReference type="SAM" id="Phobius"/>
    </source>
</evidence>
<evidence type="ECO:0000313" key="3">
    <source>
        <dbReference type="Proteomes" id="UP001165190"/>
    </source>
</evidence>
<keyword evidence="1" id="KW-1133">Transmembrane helix</keyword>
<keyword evidence="1" id="KW-0472">Membrane</keyword>
<keyword evidence="1" id="KW-0812">Transmembrane</keyword>
<comment type="caution">
    <text evidence="2">The sequence shown here is derived from an EMBL/GenBank/DDBJ whole genome shotgun (WGS) entry which is preliminary data.</text>
</comment>
<feature type="transmembrane region" description="Helical" evidence="1">
    <location>
        <begin position="39"/>
        <end position="59"/>
    </location>
</feature>
<dbReference type="EMBL" id="BSYR01000022">
    <property type="protein sequence ID" value="GMI88273.1"/>
    <property type="molecule type" value="Genomic_DNA"/>
</dbReference>
<name>A0A9W7I3F1_HIBTR</name>
<protein>
    <submittedName>
        <fullName evidence="2">Uncharacterized protein</fullName>
    </submittedName>
</protein>
<keyword evidence="3" id="KW-1185">Reference proteome</keyword>
<dbReference type="Proteomes" id="UP001165190">
    <property type="component" value="Unassembled WGS sequence"/>
</dbReference>